<keyword evidence="6 8" id="KW-1133">Transmembrane helix</keyword>
<dbReference type="InterPro" id="IPR035892">
    <property type="entry name" value="C2_domain_sf"/>
</dbReference>
<dbReference type="AlphaFoldDB" id="A0AAD7Q1Y0"/>
<evidence type="ECO:0000256" key="2">
    <source>
        <dbReference type="ARBA" id="ARBA00007923"/>
    </source>
</evidence>
<feature type="domain" description="C2" evidence="9">
    <location>
        <begin position="90"/>
        <end position="212"/>
    </location>
</feature>
<dbReference type="Gene3D" id="2.60.40.150">
    <property type="entry name" value="C2 domain"/>
    <property type="match status" value="2"/>
</dbReference>
<dbReference type="SUPFAM" id="SSF49562">
    <property type="entry name" value="C2 domain (Calcium/lipid-binding domain, CaLB)"/>
    <property type="match status" value="3"/>
</dbReference>
<dbReference type="GO" id="GO:0016020">
    <property type="term" value="C:membrane"/>
    <property type="evidence" value="ECO:0007669"/>
    <property type="project" value="UniProtKB-SubCell"/>
</dbReference>
<dbReference type="Pfam" id="PF08372">
    <property type="entry name" value="PRT_C"/>
    <property type="match status" value="1"/>
</dbReference>
<evidence type="ECO:0000256" key="7">
    <source>
        <dbReference type="ARBA" id="ARBA00023136"/>
    </source>
</evidence>
<keyword evidence="3 8" id="KW-0812">Transmembrane</keyword>
<evidence type="ECO:0000256" key="4">
    <source>
        <dbReference type="ARBA" id="ARBA00022737"/>
    </source>
</evidence>
<evidence type="ECO:0000313" key="11">
    <source>
        <dbReference type="Proteomes" id="UP001163823"/>
    </source>
</evidence>
<dbReference type="SMART" id="SM00239">
    <property type="entry name" value="C2"/>
    <property type="match status" value="2"/>
</dbReference>
<comment type="similarity">
    <text evidence="2">Belongs to the MCTP family.</text>
</comment>
<keyword evidence="7 8" id="KW-0472">Membrane</keyword>
<protein>
    <submittedName>
        <fullName evidence="10">C2 domain-containing protein</fullName>
    </submittedName>
</protein>
<dbReference type="InterPro" id="IPR000008">
    <property type="entry name" value="C2_dom"/>
</dbReference>
<dbReference type="CDD" id="cd08379">
    <property type="entry name" value="C2D_MCTP_PRT_plant"/>
    <property type="match status" value="1"/>
</dbReference>
<evidence type="ECO:0000313" key="10">
    <source>
        <dbReference type="EMBL" id="KAJ7973288.1"/>
    </source>
</evidence>
<evidence type="ECO:0000256" key="6">
    <source>
        <dbReference type="ARBA" id="ARBA00022989"/>
    </source>
</evidence>
<dbReference type="KEGG" id="qsa:O6P43_011049"/>
<sequence length="656" mass="75725">MTRIQDPHLVIVVMNKAIYANPRFIGQLKIIVAEVPKRVAPESPLAPQWYRLEDREGKKIMRGDLMFVVWKGNQADQFYSDAWFSNATAVSGNAIANTRPKVYFSPTFWYLRVTVIQAQDLSLRFSPEDAEIFVQANLGNMRLRTSSSKDKNENPNWNEDLIFVVEEPFDVPLVLTIEQGNLDDHVSLGRCKVPVDKVDKRTDPAPLAAKWFNLDRPGIIEFPHEEVKFASKLYLRLTLEGGHHVSDEPLEYTSDFRPSSKKLWRPAIGKLELGILKATGLSPTKMGYHTDMRNRTDAYCLAKYGPKWVRTRTIVDSLSPKWNEQYTWDVYDPCTVITIAVFDNNQLDFPVHRTEAGDGIMGKLRIRLSTLFSLSELISFTPGRPKFFTHSYPLVVLLPTGVKKMGEIQLAVRFTKTSLFEYWQSYLTPMFPRLQFFNPLSQFQLDIVRNQVVLITAWRLGKAEPPLGTEVVYYMLDFKLNTWSLRRGKANLNRVMAFLGDILGLFKFLEQAGFQRRPKHPTFMDVKLSCADTASVEDLEEEYDRFPSDFTDEIVRKRYDRLRAIAQTVETMIGDLATKLERLQNLSSWQDRAATSFYLILCIIGFLVTTLLPLKFVIFLMIVYLLRPPRFRIIMPSILQNFIRRLPSRGPYTLRL</sequence>
<feature type="domain" description="C2" evidence="9">
    <location>
        <begin position="246"/>
        <end position="382"/>
    </location>
</feature>
<dbReference type="FunFam" id="2.60.40.150:FF:000090">
    <property type="entry name" value="C2 domain-containing protein"/>
    <property type="match status" value="1"/>
</dbReference>
<proteinExistence type="inferred from homology"/>
<name>A0AAD7Q1Y0_QUISA</name>
<evidence type="ECO:0000256" key="8">
    <source>
        <dbReference type="SAM" id="Phobius"/>
    </source>
</evidence>
<organism evidence="10 11">
    <name type="scientific">Quillaja saponaria</name>
    <name type="common">Soap bark tree</name>
    <dbReference type="NCBI Taxonomy" id="32244"/>
    <lineage>
        <taxon>Eukaryota</taxon>
        <taxon>Viridiplantae</taxon>
        <taxon>Streptophyta</taxon>
        <taxon>Embryophyta</taxon>
        <taxon>Tracheophyta</taxon>
        <taxon>Spermatophyta</taxon>
        <taxon>Magnoliopsida</taxon>
        <taxon>eudicotyledons</taxon>
        <taxon>Gunneridae</taxon>
        <taxon>Pentapetalae</taxon>
        <taxon>rosids</taxon>
        <taxon>fabids</taxon>
        <taxon>Fabales</taxon>
        <taxon>Quillajaceae</taxon>
        <taxon>Quillaja</taxon>
    </lineage>
</organism>
<feature type="transmembrane region" description="Helical" evidence="8">
    <location>
        <begin position="597"/>
        <end position="626"/>
    </location>
</feature>
<keyword evidence="4" id="KW-0677">Repeat</keyword>
<dbReference type="InterPro" id="IPR013583">
    <property type="entry name" value="MCTP_C"/>
</dbReference>
<dbReference type="EMBL" id="JARAOO010000004">
    <property type="protein sequence ID" value="KAJ7973288.1"/>
    <property type="molecule type" value="Genomic_DNA"/>
</dbReference>
<dbReference type="InterPro" id="IPR047255">
    <property type="entry name" value="C2D_MCTP_PRT_plant"/>
</dbReference>
<comment type="caution">
    <text evidence="10">The sequence shown here is derived from an EMBL/GenBank/DDBJ whole genome shotgun (WGS) entry which is preliminary data.</text>
</comment>
<evidence type="ECO:0000256" key="3">
    <source>
        <dbReference type="ARBA" id="ARBA00022692"/>
    </source>
</evidence>
<dbReference type="InterPro" id="IPR047259">
    <property type="entry name" value="QUIRKY-like"/>
</dbReference>
<dbReference type="Pfam" id="PF00168">
    <property type="entry name" value="C2"/>
    <property type="match status" value="2"/>
</dbReference>
<evidence type="ECO:0000259" key="9">
    <source>
        <dbReference type="PROSITE" id="PS50004"/>
    </source>
</evidence>
<dbReference type="PANTHER" id="PTHR31425:SF31">
    <property type="entry name" value="ANTHRANILATE PHOSPHORIBOSYLTRANSFERASE-LIKE PROTEIN"/>
    <property type="match status" value="1"/>
</dbReference>
<gene>
    <name evidence="10" type="ORF">O6P43_011049</name>
</gene>
<dbReference type="PROSITE" id="PS50004">
    <property type="entry name" value="C2"/>
    <property type="match status" value="2"/>
</dbReference>
<accession>A0AAD7Q1Y0</accession>
<comment type="subcellular location">
    <subcellularLocation>
        <location evidence="1">Membrane</location>
        <topology evidence="1">Multi-pass membrane protein</topology>
    </subcellularLocation>
</comment>
<keyword evidence="5" id="KW-0106">Calcium</keyword>
<evidence type="ECO:0000256" key="5">
    <source>
        <dbReference type="ARBA" id="ARBA00022837"/>
    </source>
</evidence>
<keyword evidence="11" id="KW-1185">Reference proteome</keyword>
<reference evidence="10" key="1">
    <citation type="journal article" date="2023" name="Science">
        <title>Elucidation of the pathway for biosynthesis of saponin adjuvants from the soapbark tree.</title>
        <authorList>
            <person name="Reed J."/>
            <person name="Orme A."/>
            <person name="El-Demerdash A."/>
            <person name="Owen C."/>
            <person name="Martin L.B.B."/>
            <person name="Misra R.C."/>
            <person name="Kikuchi S."/>
            <person name="Rejzek M."/>
            <person name="Martin A.C."/>
            <person name="Harkess A."/>
            <person name="Leebens-Mack J."/>
            <person name="Louveau T."/>
            <person name="Stephenson M.J."/>
            <person name="Osbourn A."/>
        </authorList>
    </citation>
    <scope>NUCLEOTIDE SEQUENCE</scope>
    <source>
        <strain evidence="10">S10</strain>
    </source>
</reference>
<dbReference type="PANTHER" id="PTHR31425">
    <property type="entry name" value="PHOSPHORIBOSYLANTHRANILATE TRANSFERASE ISOFORM 1"/>
    <property type="match status" value="1"/>
</dbReference>
<dbReference type="Proteomes" id="UP001163823">
    <property type="component" value="Chromosome 4"/>
</dbReference>
<evidence type="ECO:0000256" key="1">
    <source>
        <dbReference type="ARBA" id="ARBA00004141"/>
    </source>
</evidence>